<dbReference type="InterPro" id="IPR040663">
    <property type="entry name" value="DNA_pol_D_N"/>
</dbReference>
<dbReference type="CDD" id="cd07387">
    <property type="entry name" value="MPP_PolD2_C"/>
    <property type="match status" value="1"/>
</dbReference>
<dbReference type="PANTHER" id="PTHR10416">
    <property type="entry name" value="DNA POLYMERASE DELTA SUBUNIT 2"/>
    <property type="match status" value="1"/>
</dbReference>
<dbReference type="InterPro" id="IPR024826">
    <property type="entry name" value="DNA_pol_delta/II_ssu"/>
</dbReference>
<evidence type="ECO:0000313" key="9">
    <source>
        <dbReference type="Proteomes" id="UP000007797"/>
    </source>
</evidence>
<dbReference type="EMBL" id="GL883010">
    <property type="protein sequence ID" value="EGG20547.1"/>
    <property type="molecule type" value="Genomic_DNA"/>
</dbReference>
<accession>F4PRP8</accession>
<comment type="similarity">
    <text evidence="2">Belongs to the DNA polymerase delta/II small subunit family.</text>
</comment>
<evidence type="ECO:0000256" key="4">
    <source>
        <dbReference type="ARBA" id="ARBA00023242"/>
    </source>
</evidence>
<dbReference type="RefSeq" id="XP_004358397.1">
    <property type="nucleotide sequence ID" value="XM_004358340.1"/>
</dbReference>
<dbReference type="AlphaFoldDB" id="F4PRP8"/>
<keyword evidence="4" id="KW-0539">Nucleus</keyword>
<dbReference type="OMA" id="HCILIGT"/>
<dbReference type="PANTHER" id="PTHR10416:SF0">
    <property type="entry name" value="DNA POLYMERASE DELTA SUBUNIT 2"/>
    <property type="match status" value="1"/>
</dbReference>
<dbReference type="Pfam" id="PF04042">
    <property type="entry name" value="DNA_pol_E_B"/>
    <property type="match status" value="1"/>
</dbReference>
<dbReference type="FunFam" id="3.60.21.50:FF:000002">
    <property type="entry name" value="DNA polymerase delta small subunit"/>
    <property type="match status" value="1"/>
</dbReference>
<dbReference type="GO" id="GO:0006271">
    <property type="term" value="P:DNA strand elongation involved in DNA replication"/>
    <property type="evidence" value="ECO:0007669"/>
    <property type="project" value="TreeGrafter"/>
</dbReference>
<dbReference type="GO" id="GO:1902969">
    <property type="term" value="P:mitotic DNA replication"/>
    <property type="evidence" value="ECO:0007669"/>
    <property type="project" value="UniProtKB-ARBA"/>
</dbReference>
<name>F4PRP8_CACFS</name>
<evidence type="ECO:0000256" key="5">
    <source>
        <dbReference type="SAM" id="MobiDB-lite"/>
    </source>
</evidence>
<comment type="subcellular location">
    <subcellularLocation>
        <location evidence="1">Nucleus</location>
    </subcellularLocation>
</comment>
<feature type="compositionally biased region" description="Low complexity" evidence="5">
    <location>
        <begin position="50"/>
        <end position="59"/>
    </location>
</feature>
<protein>
    <submittedName>
        <fullName evidence="8">DNA polymerase delta subunit 2</fullName>
    </submittedName>
</protein>
<keyword evidence="3" id="KW-0235">DNA replication</keyword>
<dbReference type="Gene3D" id="3.60.21.50">
    <property type="match status" value="1"/>
</dbReference>
<dbReference type="GO" id="GO:0003677">
    <property type="term" value="F:DNA binding"/>
    <property type="evidence" value="ECO:0007669"/>
    <property type="project" value="InterPro"/>
</dbReference>
<evidence type="ECO:0000313" key="8">
    <source>
        <dbReference type="EMBL" id="EGG20547.1"/>
    </source>
</evidence>
<gene>
    <name evidence="8" type="primary">polD2</name>
    <name evidence="8" type="ORF">DFA_00408</name>
</gene>
<dbReference type="GeneID" id="14872770"/>
<feature type="domain" description="DNA polymerase alpha/delta/epsilon subunit B" evidence="6">
    <location>
        <begin position="228"/>
        <end position="436"/>
    </location>
</feature>
<dbReference type="InterPro" id="IPR041863">
    <property type="entry name" value="PolD2_C"/>
</dbReference>
<reference evidence="9" key="1">
    <citation type="journal article" date="2011" name="Genome Res.">
        <title>Phylogeny-wide analysis of social amoeba genomes highlights ancient origins for complex intercellular communication.</title>
        <authorList>
            <person name="Heidel A.J."/>
            <person name="Lawal H.M."/>
            <person name="Felder M."/>
            <person name="Schilde C."/>
            <person name="Helps N.R."/>
            <person name="Tunggal B."/>
            <person name="Rivero F."/>
            <person name="John U."/>
            <person name="Schleicher M."/>
            <person name="Eichinger L."/>
            <person name="Platzer M."/>
            <person name="Noegel A.A."/>
            <person name="Schaap P."/>
            <person name="Gloeckner G."/>
        </authorList>
    </citation>
    <scope>NUCLEOTIDE SEQUENCE [LARGE SCALE GENOMIC DNA]</scope>
    <source>
        <strain evidence="9">SH3</strain>
    </source>
</reference>
<evidence type="ECO:0000259" key="7">
    <source>
        <dbReference type="Pfam" id="PF18018"/>
    </source>
</evidence>
<keyword evidence="9" id="KW-1185">Reference proteome</keyword>
<dbReference type="OrthoDB" id="3763at2759"/>
<feature type="region of interest" description="Disordered" evidence="5">
    <location>
        <begin position="50"/>
        <end position="69"/>
    </location>
</feature>
<dbReference type="GO" id="GO:0043625">
    <property type="term" value="C:delta DNA polymerase complex"/>
    <property type="evidence" value="ECO:0007669"/>
    <property type="project" value="TreeGrafter"/>
</dbReference>
<dbReference type="InterPro" id="IPR007185">
    <property type="entry name" value="DNA_pol_a/d/e_bsu"/>
</dbReference>
<evidence type="ECO:0000256" key="3">
    <source>
        <dbReference type="ARBA" id="ARBA00022705"/>
    </source>
</evidence>
<dbReference type="STRING" id="1054147.F4PRP8"/>
<organism evidence="8 9">
    <name type="scientific">Cavenderia fasciculata</name>
    <name type="common">Slime mold</name>
    <name type="synonym">Dictyostelium fasciculatum</name>
    <dbReference type="NCBI Taxonomy" id="261658"/>
    <lineage>
        <taxon>Eukaryota</taxon>
        <taxon>Amoebozoa</taxon>
        <taxon>Evosea</taxon>
        <taxon>Eumycetozoa</taxon>
        <taxon>Dictyostelia</taxon>
        <taxon>Acytosteliales</taxon>
        <taxon>Cavenderiaceae</taxon>
        <taxon>Cavenderia</taxon>
    </lineage>
</organism>
<dbReference type="KEGG" id="dfa:DFA_00408"/>
<feature type="domain" description="DNA polymerase delta subunit OB-fold" evidence="7">
    <location>
        <begin position="70"/>
        <end position="199"/>
    </location>
</feature>
<sequence length="495" mass="55165">MNQTSLLKHFKSMDDIINNDQHNYQALPRVETSYSYSRSRYNQYDIMKQSKQQNNQASNHQHDSMNPDNQFNKIYTDRLEKLRPVLADKVAKIWKGTPVNKILHVKPGDEGILVGTLYKEMPLKPNILKQYAENRAILPLPVKKVSSYISDADVLLFEDETGRIKLICDKSMVDGLPTGLNVAIRGKGLPGAEFQVYEIITPGLPSQMFVTNGVHGPDNKDINDDVYVCLASGLNIGDPNCQLSNNLLLDYITGNLGSPSDQKFVSKICRLIIAGNSIHKEPNQDLSTRSRTKQEATAKLQKLAVPIKELDMILSEMCQSLPVDILPGESDPSIQSLPQLPFNACLFPFSAQNINFNPVTNPYESVIGGKIFLGTSGQNIENISKYMNVSSKLELLQNTLEWRHLAPTAPDTLSCAPLEQDPFIIVCCPHVYFMGNGDRFESKYIEGENGEQVCIVVVPKFSETGTVVLVNLRTLEATPVQINPTSFFPHSPNLN</sequence>
<evidence type="ECO:0000256" key="1">
    <source>
        <dbReference type="ARBA" id="ARBA00004123"/>
    </source>
</evidence>
<proteinExistence type="inferred from homology"/>
<evidence type="ECO:0000259" key="6">
    <source>
        <dbReference type="Pfam" id="PF04042"/>
    </source>
</evidence>
<dbReference type="Pfam" id="PF18018">
    <property type="entry name" value="DNA_pol_D_N"/>
    <property type="match status" value="1"/>
</dbReference>
<dbReference type="Gene3D" id="2.40.50.430">
    <property type="match status" value="1"/>
</dbReference>
<evidence type="ECO:0000256" key="2">
    <source>
        <dbReference type="ARBA" id="ARBA00006035"/>
    </source>
</evidence>
<dbReference type="Proteomes" id="UP000007797">
    <property type="component" value="Unassembled WGS sequence"/>
</dbReference>